<keyword evidence="1" id="KW-0547">Nucleotide-binding</keyword>
<keyword evidence="5" id="KW-0804">Transcription</keyword>
<dbReference type="SUPFAM" id="SSF52540">
    <property type="entry name" value="P-loop containing nucleoside triphosphate hydrolases"/>
    <property type="match status" value="1"/>
</dbReference>
<dbReference type="RefSeq" id="WP_127694062.1">
    <property type="nucleotide sequence ID" value="NZ_SACQ01000004.1"/>
</dbReference>
<proteinExistence type="predicted"/>
<evidence type="ECO:0000256" key="4">
    <source>
        <dbReference type="ARBA" id="ARBA00023125"/>
    </source>
</evidence>
<evidence type="ECO:0000259" key="6">
    <source>
        <dbReference type="PROSITE" id="PS50045"/>
    </source>
</evidence>
<dbReference type="GO" id="GO:0005524">
    <property type="term" value="F:ATP binding"/>
    <property type="evidence" value="ECO:0007669"/>
    <property type="project" value="UniProtKB-KW"/>
</dbReference>
<keyword evidence="2" id="KW-0067">ATP-binding</keyword>
<dbReference type="GO" id="GO:0006355">
    <property type="term" value="P:regulation of DNA-templated transcription"/>
    <property type="evidence" value="ECO:0007669"/>
    <property type="project" value="InterPro"/>
</dbReference>
<dbReference type="SMART" id="SM00382">
    <property type="entry name" value="AAA"/>
    <property type="match status" value="1"/>
</dbReference>
<dbReference type="GO" id="GO:0003677">
    <property type="term" value="F:DNA binding"/>
    <property type="evidence" value="ECO:0007669"/>
    <property type="project" value="UniProtKB-KW"/>
</dbReference>
<dbReference type="CDD" id="cd00009">
    <property type="entry name" value="AAA"/>
    <property type="match status" value="1"/>
</dbReference>
<comment type="caution">
    <text evidence="7">The sequence shown here is derived from an EMBL/GenBank/DDBJ whole genome shotgun (WGS) entry which is preliminary data.</text>
</comment>
<feature type="domain" description="Sigma-54 factor interaction" evidence="6">
    <location>
        <begin position="188"/>
        <end position="417"/>
    </location>
</feature>
<evidence type="ECO:0000256" key="5">
    <source>
        <dbReference type="ARBA" id="ARBA00023163"/>
    </source>
</evidence>
<organism evidence="7 8">
    <name type="scientific">Neptunomonas marina</name>
    <dbReference type="NCBI Taxonomy" id="1815562"/>
    <lineage>
        <taxon>Bacteria</taxon>
        <taxon>Pseudomonadati</taxon>
        <taxon>Pseudomonadota</taxon>
        <taxon>Gammaproteobacteria</taxon>
        <taxon>Oceanospirillales</taxon>
        <taxon>Oceanospirillaceae</taxon>
        <taxon>Neptunomonas</taxon>
    </lineage>
</organism>
<keyword evidence="3" id="KW-0805">Transcription regulation</keyword>
<keyword evidence="4" id="KW-0238">DNA-binding</keyword>
<gene>
    <name evidence="7" type="primary">norR</name>
    <name evidence="7" type="ORF">EOE65_09375</name>
</gene>
<dbReference type="InterPro" id="IPR029016">
    <property type="entry name" value="GAF-like_dom_sf"/>
</dbReference>
<dbReference type="Gene3D" id="1.10.10.60">
    <property type="entry name" value="Homeodomain-like"/>
    <property type="match status" value="1"/>
</dbReference>
<dbReference type="Proteomes" id="UP000282818">
    <property type="component" value="Unassembled WGS sequence"/>
</dbReference>
<dbReference type="Pfam" id="PF00158">
    <property type="entry name" value="Sigma54_activat"/>
    <property type="match status" value="1"/>
</dbReference>
<keyword evidence="8" id="KW-1185">Reference proteome</keyword>
<dbReference type="FunFam" id="3.40.50.300:FF:000006">
    <property type="entry name" value="DNA-binding transcriptional regulator NtrC"/>
    <property type="match status" value="1"/>
</dbReference>
<dbReference type="PROSITE" id="PS00675">
    <property type="entry name" value="SIGMA54_INTERACT_1"/>
    <property type="match status" value="1"/>
</dbReference>
<dbReference type="Pfam" id="PF25601">
    <property type="entry name" value="AAA_lid_14"/>
    <property type="match status" value="1"/>
</dbReference>
<evidence type="ECO:0000256" key="2">
    <source>
        <dbReference type="ARBA" id="ARBA00022840"/>
    </source>
</evidence>
<dbReference type="InterPro" id="IPR003593">
    <property type="entry name" value="AAA+_ATPase"/>
</dbReference>
<dbReference type="InterPro" id="IPR058031">
    <property type="entry name" value="AAA_lid_NorR"/>
</dbReference>
<dbReference type="PROSITE" id="PS50045">
    <property type="entry name" value="SIGMA54_INTERACT_4"/>
    <property type="match status" value="1"/>
</dbReference>
<dbReference type="NCBIfam" id="NF003451">
    <property type="entry name" value="PRK05022.1"/>
    <property type="match status" value="1"/>
</dbReference>
<dbReference type="InterPro" id="IPR002078">
    <property type="entry name" value="Sigma_54_int"/>
</dbReference>
<dbReference type="AlphaFoldDB" id="A0A437Q7P8"/>
<dbReference type="PANTHER" id="PTHR32071:SF35">
    <property type="entry name" value="ANAEROBIC NITRIC OXIDE REDUCTASE TRANSCRIPTION REGULATOR NORR"/>
    <property type="match status" value="1"/>
</dbReference>
<evidence type="ECO:0000256" key="1">
    <source>
        <dbReference type="ARBA" id="ARBA00022741"/>
    </source>
</evidence>
<dbReference type="Gene3D" id="3.30.450.40">
    <property type="match status" value="1"/>
</dbReference>
<reference evidence="7 8" key="1">
    <citation type="submission" date="2019-01" db="EMBL/GenBank/DDBJ databases">
        <authorList>
            <person name="Chen W.-M."/>
        </authorList>
    </citation>
    <scope>NUCLEOTIDE SEQUENCE [LARGE SCALE GENOMIC DNA]</scope>
    <source>
        <strain evidence="7 8">HPM-16</strain>
    </source>
</reference>
<dbReference type="InterPro" id="IPR025662">
    <property type="entry name" value="Sigma_54_int_dom_ATP-bd_1"/>
</dbReference>
<evidence type="ECO:0000313" key="7">
    <source>
        <dbReference type="EMBL" id="RVU30527.1"/>
    </source>
</evidence>
<dbReference type="Gene3D" id="3.40.50.300">
    <property type="entry name" value="P-loop containing nucleotide triphosphate hydrolases"/>
    <property type="match status" value="1"/>
</dbReference>
<dbReference type="EMBL" id="SACQ01000004">
    <property type="protein sequence ID" value="RVU30527.1"/>
    <property type="molecule type" value="Genomic_DNA"/>
</dbReference>
<dbReference type="SUPFAM" id="SSF46689">
    <property type="entry name" value="Homeodomain-like"/>
    <property type="match status" value="1"/>
</dbReference>
<evidence type="ECO:0000313" key="8">
    <source>
        <dbReference type="Proteomes" id="UP000282818"/>
    </source>
</evidence>
<dbReference type="InterPro" id="IPR009057">
    <property type="entry name" value="Homeodomain-like_sf"/>
</dbReference>
<accession>A0A437Q7P8</accession>
<sequence length="514" mass="57363">MTIETYIDVIEDITRDISSTERYQRLLTAIQTAIPCDAIALLKISGAYLEPLVFKGLNPETQGRRFKLGQHPRLDRILNSRQVVRFDSHADIPDPYDGLVNTPDGELHVHDCMGISIYIDEQPWGVITLDAMRPGQFDDVAPAQQHAAITLTRAVITAAQRIALLERQVSHGHEVTAELNREQGPTDIVGNSAALGQLLKDVDTVAGTPLTVLLQGETGVGKEMIARRLHLQSTRFDQPLVQLNCAALPETLAEAELFGHTQGAFTGATQARSGRFELADGGTLFLDEIGEIPLPLQAKLLRVLQEGEVQRMGSDHTKRVDVRIIAATNRNLSDEVKAGRFRADLYHRLSVFPITIPPLRERGSDVLQLAEHFLERDQYRLNIQKLLLTAEAKQLLLHYHWPGNVRELKHLISRAALKARSQQQQQKMVHITPANLGIEPSQPMLTETPPPPTAEVPSHLSLKDALDSFQQQLIARTLAEHHYNVAATARALKVDRSNLLRLIKRLEIPRRQQP</sequence>
<dbReference type="Gene3D" id="1.10.8.60">
    <property type="match status" value="1"/>
</dbReference>
<dbReference type="InterPro" id="IPR027417">
    <property type="entry name" value="P-loop_NTPase"/>
</dbReference>
<name>A0A437Q7P8_9GAMM</name>
<dbReference type="PROSITE" id="PS00676">
    <property type="entry name" value="SIGMA54_INTERACT_2"/>
    <property type="match status" value="1"/>
</dbReference>
<dbReference type="PANTHER" id="PTHR32071">
    <property type="entry name" value="TRANSCRIPTIONAL REGULATORY PROTEIN"/>
    <property type="match status" value="1"/>
</dbReference>
<dbReference type="PROSITE" id="PS00688">
    <property type="entry name" value="SIGMA54_INTERACT_3"/>
    <property type="match status" value="1"/>
</dbReference>
<dbReference type="InterPro" id="IPR025943">
    <property type="entry name" value="Sigma_54_int_dom_ATP-bd_2"/>
</dbReference>
<dbReference type="InterPro" id="IPR003018">
    <property type="entry name" value="GAF"/>
</dbReference>
<protein>
    <submittedName>
        <fullName evidence="7">Nitric oxide reductase transcriptional regulator NorR</fullName>
    </submittedName>
</protein>
<evidence type="ECO:0000256" key="3">
    <source>
        <dbReference type="ARBA" id="ARBA00023015"/>
    </source>
</evidence>
<dbReference type="InterPro" id="IPR025944">
    <property type="entry name" value="Sigma_54_int_dom_CS"/>
</dbReference>
<dbReference type="Pfam" id="PF01590">
    <property type="entry name" value="GAF"/>
    <property type="match status" value="1"/>
</dbReference>
<dbReference type="SUPFAM" id="SSF55781">
    <property type="entry name" value="GAF domain-like"/>
    <property type="match status" value="1"/>
</dbReference>